<reference evidence="2 3" key="1">
    <citation type="submission" date="2014-03" db="EMBL/GenBank/DDBJ databases">
        <title>Genomics of Bifidobacteria.</title>
        <authorList>
            <person name="Ventura M."/>
            <person name="Milani C."/>
            <person name="Lugli G.A."/>
        </authorList>
    </citation>
    <scope>NUCLEOTIDE SEQUENCE [LARGE SCALE GENOMIC DNA]</scope>
    <source>
        <strain evidence="2 3">LMG 21775</strain>
    </source>
</reference>
<feature type="domain" description="GmrSD restriction endonucleases N-terminal" evidence="1">
    <location>
        <begin position="13"/>
        <end position="231"/>
    </location>
</feature>
<dbReference type="PANTHER" id="PTHR35149">
    <property type="entry name" value="SLL5132 PROTEIN"/>
    <property type="match status" value="1"/>
</dbReference>
<dbReference type="InterPro" id="IPR004919">
    <property type="entry name" value="GmrSD_N"/>
</dbReference>
<dbReference type="Pfam" id="PF03235">
    <property type="entry name" value="GmrSD_N"/>
    <property type="match status" value="1"/>
</dbReference>
<organism evidence="2 3">
    <name type="scientific">Bifidobacterium psychraerophilum</name>
    <dbReference type="NCBI Taxonomy" id="218140"/>
    <lineage>
        <taxon>Bacteria</taxon>
        <taxon>Bacillati</taxon>
        <taxon>Actinomycetota</taxon>
        <taxon>Actinomycetes</taxon>
        <taxon>Bifidobacteriales</taxon>
        <taxon>Bifidobacteriaceae</taxon>
        <taxon>Bifidobacterium</taxon>
    </lineage>
</organism>
<evidence type="ECO:0000313" key="2">
    <source>
        <dbReference type="EMBL" id="KFI82965.1"/>
    </source>
</evidence>
<dbReference type="PANTHER" id="PTHR35149:SF1">
    <property type="entry name" value="DUF5655 DOMAIN-CONTAINING PROTEIN"/>
    <property type="match status" value="1"/>
</dbReference>
<dbReference type="RefSeq" id="WP_033497940.1">
    <property type="nucleotide sequence ID" value="NZ_JGZI01000008.1"/>
</dbReference>
<evidence type="ECO:0000313" key="3">
    <source>
        <dbReference type="Proteomes" id="UP000029050"/>
    </source>
</evidence>
<dbReference type="AlphaFoldDB" id="A0A087CI65"/>
<dbReference type="GeneID" id="98299963"/>
<dbReference type="eggNOG" id="COG1479">
    <property type="taxonomic scope" value="Bacteria"/>
</dbReference>
<keyword evidence="3" id="KW-1185">Reference proteome</keyword>
<accession>A0A087CI65</accession>
<protein>
    <submittedName>
        <fullName evidence="2">TmRNA</fullName>
    </submittedName>
</protein>
<proteinExistence type="predicted"/>
<dbReference type="OrthoDB" id="9798761at2"/>
<dbReference type="EMBL" id="JGZI01000008">
    <property type="protein sequence ID" value="KFI82965.1"/>
    <property type="molecule type" value="Genomic_DNA"/>
</dbReference>
<name>A0A087CI65_9BIFI</name>
<dbReference type="STRING" id="218140.BPSY_0756"/>
<dbReference type="Proteomes" id="UP000029050">
    <property type="component" value="Unassembled WGS sequence"/>
</dbReference>
<sequence>MEKPLTASSNTLSSLISGNRFTIPIYQRNYSWGDDEIGDFFSDLSDSVDQDYYFLGLFILTGENQPKEVVDGQQRLLTVTLLAAALYHDAVKFGRDALAERVKSTFLTGINYDTDEESARISLSDSADDRTLQEILRKSAKDIMLPVENEDGEDSISRNLVKAYKKLSSLLDENLKDDPFKRLGIWANFLTDHLYIAQFTHPDSASAFRVFEIVNNRGKDLTTADLLKSYVLSQSSPSEMHKRYEQWQKIAKSFRDPSTFVQFIRHVVTARRGYVLPRDLFDALTGHLKKFESITPAQLMTIMSHDLPYYLQMEDPSTAGPANDYQASIYTVLNKLNVISIRPILLALTNTENPDEGASTLLRLVVRRISVGSLGTGNVERRFSEAAKRIYSERTWEAAFADLSDLVPSREQFSEQVLSRALGKNTLHVLQASAMQKKINPDLTDNFIQYVITKDGNWGTTTPSEVNYWSATIGNAVLSTILRRPGNSDSWTGFQREILETVISKEDQTYFADLDNWNIEKLETRGRALTRTIASVWYSQETGE</sequence>
<evidence type="ECO:0000259" key="1">
    <source>
        <dbReference type="Pfam" id="PF03235"/>
    </source>
</evidence>
<gene>
    <name evidence="2" type="ORF">BPSY_0756</name>
</gene>
<comment type="caution">
    <text evidence="2">The sequence shown here is derived from an EMBL/GenBank/DDBJ whole genome shotgun (WGS) entry which is preliminary data.</text>
</comment>